<evidence type="ECO:0000256" key="4">
    <source>
        <dbReference type="SAM" id="MobiDB-lite"/>
    </source>
</evidence>
<evidence type="ECO:0000256" key="3">
    <source>
        <dbReference type="ARBA" id="ARBA00023274"/>
    </source>
</evidence>
<dbReference type="STRING" id="1081102.A0A167ULX0"/>
<keyword evidence="8" id="KW-1185">Reference proteome</keyword>
<sequence>MASIRAFARTARQFTVPACQIRPTTTTTATTTTTTIAPGFAWQARPYAASGQAAPAAETEPVFQELESDSSLFTPPLPEDVKLLTPRERATKRTNQLPGSRYQYHPPKYDRGPLHPVQSPPSSDPTARDFVPGPFYAPRLRQTYQSTIAADLMTLAYTHTPPGEKPPPSSSGPVDRLRRWDDSSPYHKNRPLRPPRGGESILRPLERPITFRNVPDLRAITLATFVPQAAREPDRLVVARAVLQAVTGVVPETTKVKHNVAHWGIIKGQKAGCKVTLYGPEAYELLDKCVHLVFPRIKDWPGVKGTTGDSAGNLAWGFTSENMALFPEIEANYSMYPAKLIPGCRVFVETTAKSDRHARLLLGAFGVPFYGKLRD</sequence>
<reference evidence="7 8" key="1">
    <citation type="journal article" date="2016" name="Genome Biol. Evol.">
        <title>Divergent and convergent evolution of fungal pathogenicity.</title>
        <authorList>
            <person name="Shang Y."/>
            <person name="Xiao G."/>
            <person name="Zheng P."/>
            <person name="Cen K."/>
            <person name="Zhan S."/>
            <person name="Wang C."/>
        </authorList>
    </citation>
    <scope>NUCLEOTIDE SEQUENCE [LARGE SCALE GENOMIC DNA]</scope>
    <source>
        <strain evidence="7 8">RCEF 264</strain>
    </source>
</reference>
<dbReference type="Proteomes" id="UP000076874">
    <property type="component" value="Unassembled WGS sequence"/>
</dbReference>
<keyword evidence="2" id="KW-0689">Ribosomal protein</keyword>
<dbReference type="SUPFAM" id="SSF55282">
    <property type="entry name" value="RL5-like"/>
    <property type="match status" value="1"/>
</dbReference>
<evidence type="ECO:0000256" key="1">
    <source>
        <dbReference type="ARBA" id="ARBA00008553"/>
    </source>
</evidence>
<feature type="compositionally biased region" description="Basic and acidic residues" evidence="4">
    <location>
        <begin position="79"/>
        <end position="91"/>
    </location>
</feature>
<gene>
    <name evidence="7" type="ORF">SPI_04560</name>
</gene>
<dbReference type="Pfam" id="PF00281">
    <property type="entry name" value="Ribosomal_L5"/>
    <property type="match status" value="1"/>
</dbReference>
<dbReference type="GO" id="GO:0006412">
    <property type="term" value="P:translation"/>
    <property type="evidence" value="ECO:0007669"/>
    <property type="project" value="InterPro"/>
</dbReference>
<feature type="domain" description="Large ribosomal subunit protein uL5 N-terminal" evidence="5">
    <location>
        <begin position="213"/>
        <end position="265"/>
    </location>
</feature>
<dbReference type="Gene3D" id="3.30.1440.10">
    <property type="match status" value="1"/>
</dbReference>
<accession>A0A167ULX0</accession>
<keyword evidence="3" id="KW-0687">Ribonucleoprotein</keyword>
<dbReference type="GO" id="GO:1990904">
    <property type="term" value="C:ribonucleoprotein complex"/>
    <property type="evidence" value="ECO:0007669"/>
    <property type="project" value="UniProtKB-KW"/>
</dbReference>
<dbReference type="GO" id="GO:0003735">
    <property type="term" value="F:structural constituent of ribosome"/>
    <property type="evidence" value="ECO:0007669"/>
    <property type="project" value="InterPro"/>
</dbReference>
<evidence type="ECO:0000313" key="8">
    <source>
        <dbReference type="Proteomes" id="UP000076874"/>
    </source>
</evidence>
<feature type="compositionally biased region" description="Basic and acidic residues" evidence="4">
    <location>
        <begin position="175"/>
        <end position="185"/>
    </location>
</feature>
<dbReference type="InterPro" id="IPR031310">
    <property type="entry name" value="Ribosomal_uL5_N"/>
</dbReference>
<dbReference type="OrthoDB" id="539541at2759"/>
<dbReference type="InterPro" id="IPR002132">
    <property type="entry name" value="Ribosomal_uL5"/>
</dbReference>
<comment type="similarity">
    <text evidence="1">Belongs to the universal ribosomal protein uL5 family.</text>
</comment>
<evidence type="ECO:0000313" key="7">
    <source>
        <dbReference type="EMBL" id="OAA61701.1"/>
    </source>
</evidence>
<dbReference type="AlphaFoldDB" id="A0A167ULX0"/>
<comment type="caution">
    <text evidence="7">The sequence shown here is derived from an EMBL/GenBank/DDBJ whole genome shotgun (WGS) entry which is preliminary data.</text>
</comment>
<organism evidence="7 8">
    <name type="scientific">Niveomyces insectorum RCEF 264</name>
    <dbReference type="NCBI Taxonomy" id="1081102"/>
    <lineage>
        <taxon>Eukaryota</taxon>
        <taxon>Fungi</taxon>
        <taxon>Dikarya</taxon>
        <taxon>Ascomycota</taxon>
        <taxon>Pezizomycotina</taxon>
        <taxon>Sordariomycetes</taxon>
        <taxon>Hypocreomycetidae</taxon>
        <taxon>Hypocreales</taxon>
        <taxon>Cordycipitaceae</taxon>
        <taxon>Niveomyces</taxon>
    </lineage>
</organism>
<evidence type="ECO:0000259" key="6">
    <source>
        <dbReference type="Pfam" id="PF00673"/>
    </source>
</evidence>
<feature type="domain" description="Large ribosomal subunit protein uL5 C-terminal" evidence="6">
    <location>
        <begin position="271"/>
        <end position="369"/>
    </location>
</feature>
<evidence type="ECO:0000256" key="2">
    <source>
        <dbReference type="ARBA" id="ARBA00022980"/>
    </source>
</evidence>
<dbReference type="EMBL" id="AZHD01000007">
    <property type="protein sequence ID" value="OAA61701.1"/>
    <property type="molecule type" value="Genomic_DNA"/>
</dbReference>
<dbReference type="InterPro" id="IPR022803">
    <property type="entry name" value="Ribosomal_uL5_dom_sf"/>
</dbReference>
<dbReference type="Pfam" id="PF00673">
    <property type="entry name" value="Ribosomal_L5_C"/>
    <property type="match status" value="1"/>
</dbReference>
<proteinExistence type="inferred from homology"/>
<name>A0A167ULX0_9HYPO</name>
<dbReference type="PANTHER" id="PTHR11994">
    <property type="entry name" value="60S RIBOSOMAL PROTEIN L11-RELATED"/>
    <property type="match status" value="1"/>
</dbReference>
<feature type="region of interest" description="Disordered" evidence="4">
    <location>
        <begin position="69"/>
        <end position="134"/>
    </location>
</feature>
<evidence type="ECO:0000259" key="5">
    <source>
        <dbReference type="Pfam" id="PF00281"/>
    </source>
</evidence>
<dbReference type="GO" id="GO:0005840">
    <property type="term" value="C:ribosome"/>
    <property type="evidence" value="ECO:0007669"/>
    <property type="project" value="UniProtKB-KW"/>
</dbReference>
<dbReference type="InterPro" id="IPR031309">
    <property type="entry name" value="Ribosomal_uL5_C"/>
</dbReference>
<protein>
    <submittedName>
        <fullName evidence="7">50S ribosomal subunit</fullName>
    </submittedName>
</protein>
<feature type="region of interest" description="Disordered" evidence="4">
    <location>
        <begin position="157"/>
        <end position="204"/>
    </location>
</feature>